<evidence type="ECO:0000256" key="3">
    <source>
        <dbReference type="ARBA" id="ARBA00012759"/>
    </source>
</evidence>
<keyword evidence="7" id="KW-0788">Thiol protease</keyword>
<dbReference type="CDD" id="cd02659">
    <property type="entry name" value="peptidase_C19C"/>
    <property type="match status" value="1"/>
</dbReference>
<feature type="compositionally biased region" description="Basic and acidic residues" evidence="8">
    <location>
        <begin position="821"/>
        <end position="830"/>
    </location>
</feature>
<gene>
    <name evidence="11" type="ORF">BJ878DRAFT_285092</name>
</gene>
<comment type="caution">
    <text evidence="11">The sequence shown here is derived from an EMBL/GenBank/DDBJ whole genome shotgun (WGS) entry which is preliminary data.</text>
</comment>
<dbReference type="EMBL" id="MU253805">
    <property type="protein sequence ID" value="KAG9246426.1"/>
    <property type="molecule type" value="Genomic_DNA"/>
</dbReference>
<proteinExistence type="inferred from homology"/>
<keyword evidence="5" id="KW-0833">Ubl conjugation pathway</keyword>
<dbReference type="GO" id="GO:0031647">
    <property type="term" value="P:regulation of protein stability"/>
    <property type="evidence" value="ECO:0007669"/>
    <property type="project" value="TreeGrafter"/>
</dbReference>
<dbReference type="SUPFAM" id="SSF54001">
    <property type="entry name" value="Cysteine proteinases"/>
    <property type="match status" value="1"/>
</dbReference>
<keyword evidence="12" id="KW-1185">Reference proteome</keyword>
<evidence type="ECO:0000259" key="9">
    <source>
        <dbReference type="PROSITE" id="PS50144"/>
    </source>
</evidence>
<dbReference type="Pfam" id="PF12436">
    <property type="entry name" value="USP7_ICP0_bdg"/>
    <property type="match status" value="1"/>
</dbReference>
<dbReference type="Gene3D" id="3.10.20.90">
    <property type="entry name" value="Phosphatidylinositol 3-kinase Catalytic Subunit, Chain A, domain 1"/>
    <property type="match status" value="2"/>
</dbReference>
<dbReference type="InterPro" id="IPR001394">
    <property type="entry name" value="Peptidase_C19_UCH"/>
</dbReference>
<dbReference type="InterPro" id="IPR008974">
    <property type="entry name" value="TRAF-like"/>
</dbReference>
<dbReference type="Proteomes" id="UP000887226">
    <property type="component" value="Unassembled WGS sequence"/>
</dbReference>
<evidence type="ECO:0000256" key="1">
    <source>
        <dbReference type="ARBA" id="ARBA00000707"/>
    </source>
</evidence>
<feature type="region of interest" description="Disordered" evidence="8">
    <location>
        <begin position="810"/>
        <end position="838"/>
    </location>
</feature>
<dbReference type="Pfam" id="PF00443">
    <property type="entry name" value="UCH"/>
    <property type="match status" value="1"/>
</dbReference>
<evidence type="ECO:0000256" key="8">
    <source>
        <dbReference type="SAM" id="MobiDB-lite"/>
    </source>
</evidence>
<dbReference type="PROSITE" id="PS50235">
    <property type="entry name" value="USP_3"/>
    <property type="match status" value="1"/>
</dbReference>
<dbReference type="SUPFAM" id="SSF49599">
    <property type="entry name" value="TRAF domain-like"/>
    <property type="match status" value="1"/>
</dbReference>
<feature type="domain" description="USP" evidence="10">
    <location>
        <begin position="229"/>
        <end position="549"/>
    </location>
</feature>
<accession>A0A9P7Z6Z7</accession>
<dbReference type="InterPro" id="IPR029346">
    <property type="entry name" value="USP_C"/>
</dbReference>
<organism evidence="11 12">
    <name type="scientific">Calycina marina</name>
    <dbReference type="NCBI Taxonomy" id="1763456"/>
    <lineage>
        <taxon>Eukaryota</taxon>
        <taxon>Fungi</taxon>
        <taxon>Dikarya</taxon>
        <taxon>Ascomycota</taxon>
        <taxon>Pezizomycotina</taxon>
        <taxon>Leotiomycetes</taxon>
        <taxon>Helotiales</taxon>
        <taxon>Pezizellaceae</taxon>
        <taxon>Calycina</taxon>
    </lineage>
</organism>
<dbReference type="GO" id="GO:0006508">
    <property type="term" value="P:proteolysis"/>
    <property type="evidence" value="ECO:0007669"/>
    <property type="project" value="UniProtKB-KW"/>
</dbReference>
<dbReference type="AlphaFoldDB" id="A0A9P7Z6Z7"/>
<evidence type="ECO:0000256" key="6">
    <source>
        <dbReference type="ARBA" id="ARBA00022801"/>
    </source>
</evidence>
<evidence type="ECO:0000256" key="5">
    <source>
        <dbReference type="ARBA" id="ARBA00022786"/>
    </source>
</evidence>
<dbReference type="PROSITE" id="PS00972">
    <property type="entry name" value="USP_1"/>
    <property type="match status" value="1"/>
</dbReference>
<dbReference type="Gene3D" id="2.60.210.10">
    <property type="entry name" value="Apoptosis, Tumor Necrosis Factor Receptor Associated Protein 2, Chain A"/>
    <property type="match status" value="1"/>
</dbReference>
<dbReference type="SMART" id="SM00061">
    <property type="entry name" value="MATH"/>
    <property type="match status" value="1"/>
</dbReference>
<dbReference type="Pfam" id="PF22486">
    <property type="entry name" value="MATH_2"/>
    <property type="match status" value="1"/>
</dbReference>
<dbReference type="PANTHER" id="PTHR24006:SF644">
    <property type="entry name" value="UBIQUITIN CARBOXYL-TERMINAL HYDROLASE 7"/>
    <property type="match status" value="1"/>
</dbReference>
<dbReference type="InterPro" id="IPR002083">
    <property type="entry name" value="MATH/TRAF_dom"/>
</dbReference>
<keyword evidence="6 11" id="KW-0378">Hydrolase</keyword>
<dbReference type="InterPro" id="IPR038765">
    <property type="entry name" value="Papain-like_cys_pep_sf"/>
</dbReference>
<dbReference type="PROSITE" id="PS00973">
    <property type="entry name" value="USP_2"/>
    <property type="match status" value="1"/>
</dbReference>
<keyword evidence="4" id="KW-0645">Protease</keyword>
<dbReference type="Pfam" id="PF14533">
    <property type="entry name" value="USP7_C2"/>
    <property type="match status" value="1"/>
</dbReference>
<dbReference type="PANTHER" id="PTHR24006">
    <property type="entry name" value="UBIQUITIN CARBOXYL-TERMINAL HYDROLASE"/>
    <property type="match status" value="1"/>
</dbReference>
<dbReference type="Gene3D" id="3.90.70.10">
    <property type="entry name" value="Cysteine proteinases"/>
    <property type="match status" value="1"/>
</dbReference>
<name>A0A9P7Z6Z7_9HELO</name>
<protein>
    <recommendedName>
        <fullName evidence="3">ubiquitinyl hydrolase 1</fullName>
        <ecNumber evidence="3">3.4.19.12</ecNumber>
    </recommendedName>
</protein>
<dbReference type="FunFam" id="2.60.210.10:FF:000011">
    <property type="entry name" value="Ubiquitin carboxyl-terminal hydrolase 7"/>
    <property type="match status" value="1"/>
</dbReference>
<feature type="region of interest" description="Disordered" evidence="8">
    <location>
        <begin position="1"/>
        <end position="23"/>
    </location>
</feature>
<dbReference type="InterPro" id="IPR050164">
    <property type="entry name" value="Peptidase_C19"/>
</dbReference>
<sequence>MNGIGPDPIDPPSDVDMVDGSFDKQYEEPDVTLLDFTQDDENPTRPLPRRADDEEAMKKIAFPDTVELPRPLSDTVHTWEIKNWRSLARREHGPVFQAGGYPWRVLMFPSGNNVNQASFYLEHGYQDKPPEDFVCCVQFALVLWNPKDPTLYHIHHAHHRFTAEEGDWGFTKFVDLRQLFNSTWKDSGRPLLENDEANMTAYVRVVEDETGVLWHNFLNYDSKKETGYVGLKNQGATCYLNSLIQSLYNTNAFRKAVYLIPTQDELTLANSAYTLQRLFYYLQTAPVAVSTHELTKSFGWETKQVFEQQDVQELSRKLMERLEEKMKGTEAENVLPQLFCGKVRTYISCINVEYESARLEDFWDIQLNVAGNKSVEDSLEDYIKEETMDGDNQYFAGDQFKLQDAKKGVIFESFPEVLNLQLKRFEYNIEQDAMTKVNERYDFPEEFDASKYLAPNADKTEPYIYKLHSVLVHSGDLNAGHYYAFIRPAATGWFYKYDDDKVTKATLREVMEDSCGGPYPLVNGEPPTDKQGNILLKQNSAYMLVYIRQSRAGRVLLPLTITDTPPHLQQRIEAENAKREAIKKEREESHLYMDVRVITEETFRSYGGVDLTSWDDATSKYFRVLRKSTLAQLSAKLADGLGVDPRRIRYWNMVNRQNKTNRPDLPTNESDITVEIIAQKSISNRSSELRLWAEVAEEVDESGLPVWPAHQPANQLKGTSPRPEIIVLFLKYFDIDSGILSGVGHIYIRKDKKVEDLAVAILEKMQWPNETQLRLFEEIKPQMVDAMSSKQTLKAAELQDGDIVAFQQVRESKSSGSLRSSSKDGDKGSEADESSGAKESGYTALTSFSSAPTANVKEYYEYLSLKRTVTFYPYSRQPIPAKFQLILSSKNTYEQLSFRVADKLDVPPTHLKFWLVATNGVPRAGIKRVPSQTLQNILNPPYLSNTGKPDSLMYEVLEMSLAELETKKAYKITLISEGITKEELFEVLVPRNGTVADLVTNLIKKSGIEDEDTAGPIRIYETLRYKIHRELSREATVATMTEYLTLCAERIPKEELDLPHDELIRAFHFEKDPDKTHGVPFHFKIIPDEKFSDTKKRLETRIGLQGKNFEKIKFAVVKKSYPPKTHYLSDDDIIWDVAENGGDFLGLDHVDRARTLRLNHQDLFLK</sequence>
<evidence type="ECO:0000256" key="4">
    <source>
        <dbReference type="ARBA" id="ARBA00022670"/>
    </source>
</evidence>
<dbReference type="InterPro" id="IPR024729">
    <property type="entry name" value="USP7_ICP0-binding_dom"/>
</dbReference>
<dbReference type="EC" id="3.4.19.12" evidence="3"/>
<dbReference type="InterPro" id="IPR018200">
    <property type="entry name" value="USP_CS"/>
</dbReference>
<evidence type="ECO:0000313" key="12">
    <source>
        <dbReference type="Proteomes" id="UP000887226"/>
    </source>
</evidence>
<dbReference type="OrthoDB" id="289038at2759"/>
<dbReference type="GO" id="GO:0004843">
    <property type="term" value="F:cysteine-type deubiquitinase activity"/>
    <property type="evidence" value="ECO:0007669"/>
    <property type="project" value="UniProtKB-EC"/>
</dbReference>
<dbReference type="GO" id="GO:0016579">
    <property type="term" value="P:protein deubiquitination"/>
    <property type="evidence" value="ECO:0007669"/>
    <property type="project" value="InterPro"/>
</dbReference>
<evidence type="ECO:0000313" key="11">
    <source>
        <dbReference type="EMBL" id="KAG9246426.1"/>
    </source>
</evidence>
<dbReference type="GO" id="GO:0005829">
    <property type="term" value="C:cytosol"/>
    <property type="evidence" value="ECO:0007669"/>
    <property type="project" value="TreeGrafter"/>
</dbReference>
<evidence type="ECO:0000256" key="2">
    <source>
        <dbReference type="ARBA" id="ARBA00009085"/>
    </source>
</evidence>
<comment type="similarity">
    <text evidence="2">Belongs to the peptidase C19 family.</text>
</comment>
<evidence type="ECO:0000259" key="10">
    <source>
        <dbReference type="PROSITE" id="PS50235"/>
    </source>
</evidence>
<dbReference type="PROSITE" id="PS50144">
    <property type="entry name" value="MATH"/>
    <property type="match status" value="1"/>
</dbReference>
<dbReference type="InterPro" id="IPR028889">
    <property type="entry name" value="USP"/>
</dbReference>
<evidence type="ECO:0000256" key="7">
    <source>
        <dbReference type="ARBA" id="ARBA00022807"/>
    </source>
</evidence>
<feature type="domain" description="MATH" evidence="9">
    <location>
        <begin position="74"/>
        <end position="203"/>
    </location>
</feature>
<reference evidence="11" key="1">
    <citation type="journal article" date="2021" name="IMA Fungus">
        <title>Genomic characterization of three marine fungi, including Emericellopsis atlantica sp. nov. with signatures of a generalist lifestyle and marine biomass degradation.</title>
        <authorList>
            <person name="Hagestad O.C."/>
            <person name="Hou L."/>
            <person name="Andersen J.H."/>
            <person name="Hansen E.H."/>
            <person name="Altermark B."/>
            <person name="Li C."/>
            <person name="Kuhnert E."/>
            <person name="Cox R.J."/>
            <person name="Crous P.W."/>
            <person name="Spatafora J.W."/>
            <person name="Lail K."/>
            <person name="Amirebrahimi M."/>
            <person name="Lipzen A."/>
            <person name="Pangilinan J."/>
            <person name="Andreopoulos W."/>
            <person name="Hayes R.D."/>
            <person name="Ng V."/>
            <person name="Grigoriev I.V."/>
            <person name="Jackson S.A."/>
            <person name="Sutton T.D.S."/>
            <person name="Dobson A.D.W."/>
            <person name="Rama T."/>
        </authorList>
    </citation>
    <scope>NUCLEOTIDE SEQUENCE</scope>
    <source>
        <strain evidence="11">TRa3180A</strain>
    </source>
</reference>
<dbReference type="GO" id="GO:0005634">
    <property type="term" value="C:nucleus"/>
    <property type="evidence" value="ECO:0007669"/>
    <property type="project" value="TreeGrafter"/>
</dbReference>
<comment type="catalytic activity">
    <reaction evidence="1">
        <text>Thiol-dependent hydrolysis of ester, thioester, amide, peptide and isopeptide bonds formed by the C-terminal Gly of ubiquitin (a 76-residue protein attached to proteins as an intracellular targeting signal).</text>
        <dbReference type="EC" id="3.4.19.12"/>
    </reaction>
</comment>